<sequence>QLCRFHAVCPQISKCASVNVQQCLGNVPRDTQDIPRSAGSSGRRLQLLLRHGLLRGFLVLLAKGEGDFAGIGGCFRLPSIPSFALQSGHRSGPTPEESGRGNPSRGGGGASKRSDPGLGRGRGGVWRAGRGLVTCRASSSSPSAAARAPARLPRSAWAADARAPSSPCLARWLARRRRRRFVRARRSLGSSGPEAGGGGGGAEAEAPPAAAAAAAAAAPSALRARPGTSCSPAPPPPGSGSSSASASSRCCCFRNKGRKRRRRRRGCLPARARDSGGGGLLGLPPPPPPPPPPGFRFFVLWVGVWPGASRRHKMAQETNQTPGPMLCSTGCGFYGNPRTNGMCSVCYKEHLQRQQNSGRISPMGTSSGSNSPTSDSASVQRADTSLNNCEGAAGSTSDKSRNVPVAALPVTQQMTEMSISREEKVTPKTETTEPVVTQPSPTVSQPSTSQNEEKTPDMPKPKKNRCFMCRKKVGLTGFDCRCGNLFCGLHRYSDKHNCPYDYKAEAAAKIRKENPVVVAEKIQRI</sequence>
<dbReference type="SMART" id="SM00259">
    <property type="entry name" value="ZnF_A20"/>
    <property type="match status" value="1"/>
</dbReference>
<dbReference type="OMA" id="KWHARIP"/>
<dbReference type="SMART" id="SM00154">
    <property type="entry name" value="ZnF_AN1"/>
    <property type="match status" value="1"/>
</dbReference>
<keyword evidence="4" id="KW-0862">Zinc</keyword>
<evidence type="ECO:0000313" key="10">
    <source>
        <dbReference type="Ensembl" id="ENSPMRP00000022283.1"/>
    </source>
</evidence>
<evidence type="ECO:0000256" key="2">
    <source>
        <dbReference type="ARBA" id="ARBA00022723"/>
    </source>
</evidence>
<evidence type="ECO:0000259" key="9">
    <source>
        <dbReference type="PROSITE" id="PS51039"/>
    </source>
</evidence>
<dbReference type="GeneTree" id="ENSGT00940000156165"/>
<dbReference type="Proteomes" id="UP000472272">
    <property type="component" value="Chromosome 11"/>
</dbReference>
<feature type="region of interest" description="Disordered" evidence="7">
    <location>
        <begin position="184"/>
        <end position="207"/>
    </location>
</feature>
<evidence type="ECO:0000256" key="7">
    <source>
        <dbReference type="SAM" id="MobiDB-lite"/>
    </source>
</evidence>
<feature type="region of interest" description="Disordered" evidence="7">
    <location>
        <begin position="262"/>
        <end position="291"/>
    </location>
</feature>
<dbReference type="PROSITE" id="PS51039">
    <property type="entry name" value="ZF_AN1"/>
    <property type="match status" value="1"/>
</dbReference>
<proteinExistence type="predicted"/>
<dbReference type="InterPro" id="IPR050652">
    <property type="entry name" value="AN1_A20_ZnFinger"/>
</dbReference>
<dbReference type="FunFam" id="1.20.5.4770:FF:000001">
    <property type="entry name" value="Zinc finger AN1-type containing 6"/>
    <property type="match status" value="1"/>
</dbReference>
<dbReference type="Gene3D" id="1.20.5.4770">
    <property type="match status" value="1"/>
</dbReference>
<evidence type="ECO:0000256" key="5">
    <source>
        <dbReference type="ARBA" id="ARBA00022990"/>
    </source>
</evidence>
<dbReference type="SUPFAM" id="SSF118310">
    <property type="entry name" value="AN1-like Zinc finger"/>
    <property type="match status" value="1"/>
</dbReference>
<feature type="region of interest" description="Disordered" evidence="7">
    <location>
        <begin position="409"/>
        <end position="462"/>
    </location>
</feature>
<dbReference type="InterPro" id="IPR000058">
    <property type="entry name" value="Znf_AN1"/>
</dbReference>
<evidence type="ECO:0000313" key="11">
    <source>
        <dbReference type="Proteomes" id="UP000472272"/>
    </source>
</evidence>
<reference evidence="10" key="2">
    <citation type="submission" date="2025-08" db="UniProtKB">
        <authorList>
            <consortium name="Ensembl"/>
        </authorList>
    </citation>
    <scope>IDENTIFICATION</scope>
</reference>
<keyword evidence="3 6" id="KW-0863">Zinc-finger</keyword>
<reference evidence="10" key="3">
    <citation type="submission" date="2025-09" db="UniProtKB">
        <authorList>
            <consortium name="Ensembl"/>
        </authorList>
    </citation>
    <scope>IDENTIFICATION</scope>
</reference>
<dbReference type="PANTHER" id="PTHR10634:SF26">
    <property type="entry name" value="AN1-TYPE ZINC FINGER PROTEIN 5"/>
    <property type="match status" value="1"/>
</dbReference>
<dbReference type="PROSITE" id="PS51036">
    <property type="entry name" value="ZF_A20"/>
    <property type="match status" value="1"/>
</dbReference>
<feature type="compositionally biased region" description="Low complexity" evidence="7">
    <location>
        <begin position="432"/>
        <end position="450"/>
    </location>
</feature>
<dbReference type="Pfam" id="PF01754">
    <property type="entry name" value="zf-A20"/>
    <property type="match status" value="1"/>
</dbReference>
<reference evidence="10 11" key="1">
    <citation type="journal article" date="2019" name="Proc. Natl. Acad. Sci. U.S.A.">
        <title>Regulatory changes in pterin and carotenoid genes underlie balanced color polymorphisms in the wall lizard.</title>
        <authorList>
            <person name="Andrade P."/>
            <person name="Pinho C."/>
            <person name="Perez I de Lanuza G."/>
            <person name="Afonso S."/>
            <person name="Brejcha J."/>
            <person name="Rubin C.J."/>
            <person name="Wallerman O."/>
            <person name="Pereira P."/>
            <person name="Sabatino S.J."/>
            <person name="Bellati A."/>
            <person name="Pellitteri-Rosa D."/>
            <person name="Bosakova Z."/>
            <person name="Bunikis I."/>
            <person name="Carretero M.A."/>
            <person name="Feiner N."/>
            <person name="Marsik P."/>
            <person name="Pauperio F."/>
            <person name="Salvi D."/>
            <person name="Soler L."/>
            <person name="While G.M."/>
            <person name="Uller T."/>
            <person name="Font E."/>
            <person name="Andersson L."/>
            <person name="Carneiro M."/>
        </authorList>
    </citation>
    <scope>NUCLEOTIDE SEQUENCE</scope>
</reference>
<feature type="compositionally biased region" description="Basic and acidic residues" evidence="7">
    <location>
        <begin position="451"/>
        <end position="460"/>
    </location>
</feature>
<dbReference type="InterPro" id="IPR035896">
    <property type="entry name" value="AN1-like_Znf"/>
</dbReference>
<protein>
    <submittedName>
        <fullName evidence="10">Zinc finger AN1-type containing 5</fullName>
    </submittedName>
</protein>
<dbReference type="Ensembl" id="ENSPMRT00000023674.1">
    <property type="protein sequence ID" value="ENSPMRP00000022283.1"/>
    <property type="gene ID" value="ENSPMRG00000014487.1"/>
</dbReference>
<dbReference type="GO" id="GO:0008270">
    <property type="term" value="F:zinc ion binding"/>
    <property type="evidence" value="ECO:0007669"/>
    <property type="project" value="UniProtKB-KW"/>
</dbReference>
<dbReference type="GO" id="GO:0003677">
    <property type="term" value="F:DNA binding"/>
    <property type="evidence" value="ECO:0007669"/>
    <property type="project" value="InterPro"/>
</dbReference>
<feature type="domain" description="AN1-type" evidence="9">
    <location>
        <begin position="460"/>
        <end position="506"/>
    </location>
</feature>
<dbReference type="InterPro" id="IPR002653">
    <property type="entry name" value="Znf_A20"/>
</dbReference>
<keyword evidence="5" id="KW-0007">Acetylation</keyword>
<accession>A0A670JCP3</accession>
<evidence type="ECO:0000256" key="6">
    <source>
        <dbReference type="PROSITE-ProRule" id="PRU00449"/>
    </source>
</evidence>
<evidence type="ECO:0000256" key="3">
    <source>
        <dbReference type="ARBA" id="ARBA00022771"/>
    </source>
</evidence>
<feature type="region of interest" description="Disordered" evidence="7">
    <location>
        <begin position="224"/>
        <end position="248"/>
    </location>
</feature>
<dbReference type="Pfam" id="PF01428">
    <property type="entry name" value="zf-AN1"/>
    <property type="match status" value="1"/>
</dbReference>
<feature type="domain" description="A20-type" evidence="8">
    <location>
        <begin position="321"/>
        <end position="355"/>
    </location>
</feature>
<dbReference type="SUPFAM" id="SSF57716">
    <property type="entry name" value="Glucocorticoid receptor-like (DNA-binding domain)"/>
    <property type="match status" value="1"/>
</dbReference>
<feature type="region of interest" description="Disordered" evidence="7">
    <location>
        <begin position="356"/>
        <end position="382"/>
    </location>
</feature>
<feature type="compositionally biased region" description="Low complexity" evidence="7">
    <location>
        <begin position="361"/>
        <end position="378"/>
    </location>
</feature>
<keyword evidence="2" id="KW-0479">Metal-binding</keyword>
<evidence type="ECO:0000256" key="1">
    <source>
        <dbReference type="ARBA" id="ARBA00022553"/>
    </source>
</evidence>
<evidence type="ECO:0000256" key="4">
    <source>
        <dbReference type="ARBA" id="ARBA00022833"/>
    </source>
</evidence>
<feature type="compositionally biased region" description="Basic and acidic residues" evidence="7">
    <location>
        <begin position="419"/>
        <end position="431"/>
    </location>
</feature>
<feature type="compositionally biased region" description="Low complexity" evidence="7">
    <location>
        <begin position="239"/>
        <end position="248"/>
    </location>
</feature>
<evidence type="ECO:0000259" key="8">
    <source>
        <dbReference type="PROSITE" id="PS51036"/>
    </source>
</evidence>
<organism evidence="10 11">
    <name type="scientific">Podarcis muralis</name>
    <name type="common">Wall lizard</name>
    <name type="synonym">Lacerta muralis</name>
    <dbReference type="NCBI Taxonomy" id="64176"/>
    <lineage>
        <taxon>Eukaryota</taxon>
        <taxon>Metazoa</taxon>
        <taxon>Chordata</taxon>
        <taxon>Craniata</taxon>
        <taxon>Vertebrata</taxon>
        <taxon>Euteleostomi</taxon>
        <taxon>Lepidosauria</taxon>
        <taxon>Squamata</taxon>
        <taxon>Bifurcata</taxon>
        <taxon>Unidentata</taxon>
        <taxon>Episquamata</taxon>
        <taxon>Laterata</taxon>
        <taxon>Lacertibaenia</taxon>
        <taxon>Lacertidae</taxon>
        <taxon>Podarcis</taxon>
    </lineage>
</organism>
<dbReference type="FunFam" id="4.10.1110.10:FF:000001">
    <property type="entry name" value="Zinc finger AN1-type containing 6"/>
    <property type="match status" value="1"/>
</dbReference>
<dbReference type="PANTHER" id="PTHR10634">
    <property type="entry name" value="AN1-TYPE ZINC FINGER PROTEIN"/>
    <property type="match status" value="1"/>
</dbReference>
<name>A0A670JCP3_PODMU</name>
<dbReference type="AlphaFoldDB" id="A0A670JCP3"/>
<gene>
    <name evidence="10" type="primary">ZFAND5</name>
</gene>
<keyword evidence="11" id="KW-1185">Reference proteome</keyword>
<dbReference type="Gene3D" id="4.10.1110.10">
    <property type="entry name" value="AN1-like Zinc finger"/>
    <property type="match status" value="1"/>
</dbReference>
<feature type="region of interest" description="Disordered" evidence="7">
    <location>
        <begin position="85"/>
        <end position="126"/>
    </location>
</feature>
<keyword evidence="1" id="KW-0597">Phosphoprotein</keyword>